<dbReference type="Proteomes" id="UP000269221">
    <property type="component" value="Unassembled WGS sequence"/>
</dbReference>
<evidence type="ECO:0000313" key="2">
    <source>
        <dbReference type="Proteomes" id="UP000269221"/>
    </source>
</evidence>
<accession>A0A3M0LFT4</accession>
<sequence>MGLLQQETGDLTDLDMEKDEILNEFYTSVFNRKCSSNPTQTEKKLKFTNWENEDPKPTMGKDQWSLLMDCNINKMIVFSFFSDEGQLMDF</sequence>
<evidence type="ECO:0000313" key="1">
    <source>
        <dbReference type="EMBL" id="RMC17967.1"/>
    </source>
</evidence>
<organism evidence="1 2">
    <name type="scientific">Hirundo rustica rustica</name>
    <dbReference type="NCBI Taxonomy" id="333673"/>
    <lineage>
        <taxon>Eukaryota</taxon>
        <taxon>Metazoa</taxon>
        <taxon>Chordata</taxon>
        <taxon>Craniata</taxon>
        <taxon>Vertebrata</taxon>
        <taxon>Euteleostomi</taxon>
        <taxon>Archelosauria</taxon>
        <taxon>Archosauria</taxon>
        <taxon>Dinosauria</taxon>
        <taxon>Saurischia</taxon>
        <taxon>Theropoda</taxon>
        <taxon>Coelurosauria</taxon>
        <taxon>Aves</taxon>
        <taxon>Neognathae</taxon>
        <taxon>Neoaves</taxon>
        <taxon>Telluraves</taxon>
        <taxon>Australaves</taxon>
        <taxon>Passeriformes</taxon>
        <taxon>Sylvioidea</taxon>
        <taxon>Hirundinidae</taxon>
        <taxon>Hirundo</taxon>
    </lineage>
</organism>
<proteinExistence type="predicted"/>
<dbReference type="AlphaFoldDB" id="A0A3M0LFT4"/>
<keyword evidence="2" id="KW-1185">Reference proteome</keyword>
<name>A0A3M0LFT4_HIRRU</name>
<dbReference type="EMBL" id="QRBI01000097">
    <property type="protein sequence ID" value="RMC17967.1"/>
    <property type="molecule type" value="Genomic_DNA"/>
</dbReference>
<protein>
    <submittedName>
        <fullName evidence="1">Uncharacterized protein</fullName>
    </submittedName>
</protein>
<gene>
    <name evidence="1" type="ORF">DUI87_04841</name>
</gene>
<reference evidence="1 2" key="1">
    <citation type="submission" date="2018-07" db="EMBL/GenBank/DDBJ databases">
        <title>A high quality draft genome assembly of the barn swallow (H. rustica rustica).</title>
        <authorList>
            <person name="Formenti G."/>
            <person name="Chiara M."/>
            <person name="Poveda L."/>
            <person name="Francoijs K.-J."/>
            <person name="Bonisoli-Alquati A."/>
            <person name="Canova L."/>
            <person name="Gianfranceschi L."/>
            <person name="Horner D.S."/>
            <person name="Saino N."/>
        </authorList>
    </citation>
    <scope>NUCLEOTIDE SEQUENCE [LARGE SCALE GENOMIC DNA]</scope>
    <source>
        <strain evidence="1">Chelidonia</strain>
        <tissue evidence="1">Blood</tissue>
    </source>
</reference>
<comment type="caution">
    <text evidence="1">The sequence shown here is derived from an EMBL/GenBank/DDBJ whole genome shotgun (WGS) entry which is preliminary data.</text>
</comment>